<dbReference type="RefSeq" id="WP_107751449.1">
    <property type="nucleotide sequence ID" value="NZ_QBKF01000004.1"/>
</dbReference>
<proteinExistence type="predicted"/>
<protein>
    <submittedName>
        <fullName evidence="1">DUF1365 domain-containing protein</fullName>
    </submittedName>
</protein>
<dbReference type="AlphaFoldDB" id="A0A2T7UTH9"/>
<dbReference type="Proteomes" id="UP000244810">
    <property type="component" value="Unassembled WGS sequence"/>
</dbReference>
<organism evidence="1 2">
    <name type="scientific">Pararhodobacter aggregans</name>
    <dbReference type="NCBI Taxonomy" id="404875"/>
    <lineage>
        <taxon>Bacteria</taxon>
        <taxon>Pseudomonadati</taxon>
        <taxon>Pseudomonadota</taxon>
        <taxon>Alphaproteobacteria</taxon>
        <taxon>Rhodobacterales</taxon>
        <taxon>Paracoccaceae</taxon>
        <taxon>Pararhodobacter</taxon>
    </lineage>
</organism>
<evidence type="ECO:0000313" key="2">
    <source>
        <dbReference type="Proteomes" id="UP000244810"/>
    </source>
</evidence>
<accession>A0A2T7UTH9</accession>
<dbReference type="OrthoDB" id="9778801at2"/>
<comment type="caution">
    <text evidence="1">The sequence shown here is derived from an EMBL/GenBank/DDBJ whole genome shotgun (WGS) entry which is preliminary data.</text>
</comment>
<dbReference type="PANTHER" id="PTHR33973">
    <property type="entry name" value="OS07G0153300 PROTEIN"/>
    <property type="match status" value="1"/>
</dbReference>
<dbReference type="Pfam" id="PF07103">
    <property type="entry name" value="DUF1365"/>
    <property type="match status" value="1"/>
</dbReference>
<dbReference type="PANTHER" id="PTHR33973:SF4">
    <property type="entry name" value="OS07G0153300 PROTEIN"/>
    <property type="match status" value="1"/>
</dbReference>
<sequence>MSAVEHIAGRTFHGRAGALANRFAYGVDYLLIDAEAPQRMPWLLSRNRANLMSLHDTDHGGERGRGQGAAWVRAVLADAGAPPIGRIDLLAQPRVLGHVFNPVSFWLCHDPGGALICVIAEVSNTFGDRHSYLCRRDDWAAITVEDSLQAQKIFHVSPFQPVEGDYRFRFDIRPEAIAIRIAYGHAKGGLVATLTGLRKPATAPGLIGAMLRRPLGSRRVLALIHWQALKLWWKGAAYRPRPTPPVEEVSR</sequence>
<gene>
    <name evidence="1" type="ORF">DDE23_08030</name>
</gene>
<name>A0A2T7UTH9_9RHOB</name>
<reference evidence="1 2" key="1">
    <citation type="journal article" date="2011" name="Syst. Appl. Microbiol.">
        <title>Defluviimonas denitrificans gen. nov., sp. nov., and Pararhodobacter aggregans gen. nov., sp. nov., non-phototrophic Rhodobacteraceae from the biofilter of a marine aquaculture.</title>
        <authorList>
            <person name="Foesel B.U."/>
            <person name="Drake H.L."/>
            <person name="Schramm A."/>
        </authorList>
    </citation>
    <scope>NUCLEOTIDE SEQUENCE [LARGE SCALE GENOMIC DNA]</scope>
    <source>
        <strain evidence="1 2">D1-19</strain>
    </source>
</reference>
<keyword evidence="2" id="KW-1185">Reference proteome</keyword>
<evidence type="ECO:0000313" key="1">
    <source>
        <dbReference type="EMBL" id="PVE48075.1"/>
    </source>
</evidence>
<dbReference type="EMBL" id="QDDR01000003">
    <property type="protein sequence ID" value="PVE48075.1"/>
    <property type="molecule type" value="Genomic_DNA"/>
</dbReference>
<dbReference type="InterPro" id="IPR010775">
    <property type="entry name" value="DUF1365"/>
</dbReference>